<dbReference type="Pfam" id="PF15976">
    <property type="entry name" value="CooC_C"/>
    <property type="match status" value="1"/>
</dbReference>
<dbReference type="InterPro" id="IPR031917">
    <property type="entry name" value="Pilus_assem_C"/>
</dbReference>
<organism evidence="2 3">
    <name type="scientific">Vibrio paucivorans</name>
    <dbReference type="NCBI Taxonomy" id="2829489"/>
    <lineage>
        <taxon>Bacteria</taxon>
        <taxon>Pseudomonadati</taxon>
        <taxon>Pseudomonadota</taxon>
        <taxon>Gammaproteobacteria</taxon>
        <taxon>Vibrionales</taxon>
        <taxon>Vibrionaceae</taxon>
        <taxon>Vibrio</taxon>
    </lineage>
</organism>
<accession>A0A9X3HT88</accession>
<proteinExistence type="predicted"/>
<dbReference type="Proteomes" id="UP001155586">
    <property type="component" value="Unassembled WGS sequence"/>
</dbReference>
<gene>
    <name evidence="2" type="ORF">MD483_16620</name>
</gene>
<feature type="domain" description="Pilus assembly protein C-terminal" evidence="1">
    <location>
        <begin position="742"/>
        <end position="830"/>
    </location>
</feature>
<evidence type="ECO:0000259" key="1">
    <source>
        <dbReference type="Pfam" id="PF15976"/>
    </source>
</evidence>
<dbReference type="RefSeq" id="WP_265688616.1">
    <property type="nucleotide sequence ID" value="NZ_JAKRRX010000114.1"/>
</dbReference>
<dbReference type="EMBL" id="JAKRRX010000114">
    <property type="protein sequence ID" value="MCW8335441.1"/>
    <property type="molecule type" value="Genomic_DNA"/>
</dbReference>
<evidence type="ECO:0000313" key="3">
    <source>
        <dbReference type="Proteomes" id="UP001155586"/>
    </source>
</evidence>
<evidence type="ECO:0000313" key="2">
    <source>
        <dbReference type="EMBL" id="MCW8335441.1"/>
    </source>
</evidence>
<comment type="caution">
    <text evidence="2">The sequence shown here is derived from an EMBL/GenBank/DDBJ whole genome shotgun (WGS) entry which is preliminary data.</text>
</comment>
<keyword evidence="3" id="KW-1185">Reference proteome</keyword>
<reference evidence="2" key="1">
    <citation type="submission" date="2022-02" db="EMBL/GenBank/DDBJ databases">
        <title>Vibrio sp. nov., a new bacterium isolated from Bohai sea, China.</title>
        <authorList>
            <person name="Yuan Y."/>
        </authorList>
    </citation>
    <scope>NUCLEOTIDE SEQUENCE</scope>
    <source>
        <strain evidence="2">DBSS07</strain>
    </source>
</reference>
<dbReference type="AlphaFoldDB" id="A0A9X3HT88"/>
<protein>
    <submittedName>
        <fullName evidence="2">CS1-pili formation C-terminal domain-containing protein</fullName>
    </submittedName>
</protein>
<name>A0A9X3HT88_9VIBR</name>
<sequence>MKRLLFIVVLLFPLKGWSEVPEGFENLYEEELASISIQLDSGAIFVSEGYLSIGTARFPASAKTEIARFMVNNYVSREEATKIAEQLTQGVEDSLLCIGRRNTCQVESLVESQYVVVQESQVLRILVPASKMSRTEQEQRYISEERGDNALIMHHRLSLNESSQNTFNGYYQNQMTLGFGNSYLKADMVASSDDENVRESNLYFDEVAGYYQSENHKYKVGFSNENATRTWNTTSFLDTSEDLSVIEASFGSSRDLVFKSDAQSPRVYFSISQPGRLVVSREDGTPVLEKNVTSGQHYVPYSELPSGINTLNFKVSAGDLVLYQELHKVYNIAGDNLEPGEWDYHLAAGVIHDQTVIYNATYADLVDEFQDQVFVESRVSTQLSDNMQFGVGLLNTDDEYFSKFGVRYQPLNDFAISLLYGNFDDGSHYFQADTNLMGLTLNASYYSEGSQVSNQMSLSNYLMGYGSSQDITVGYSQNIGRGRAYTSYMSMSRENINSILSGSDLFTDYESLTVGYNFGAWLNSTVDINLVYSGEKSYYRKDTDELTLGLSISLPLGRESYTSYNTSIDEDQQFHRVAAGRNFELSENGYANLEVGATYDQANDTSSDTSWDASASLGYTNSYVRADGFIYGDEESVNVSATLNSTTVLGANQIYQTADRAESYLVIENETDGSRPGIDESESDFYTVANVLENGDRADRLILDRDNIVEALDIYKEYSVTLDDASSDFHNIGDDFISQSSFPGTLLHMGVDMRHVRSYISIFNDIEGNAIDIVECSGAGCIDVEELAEGVFKFRVNSRMPFRLVANDQRCLIPSPDTFSVQNLGENFCMPQLEETGGLELTSGKDGKYYYYIGEFSDDEVIEKYRNLLDEQPISFISKQVGERTFLFIESPELIAGVTHDTILELTQFVQAESSLDVPNFVSN</sequence>